<dbReference type="AlphaFoldDB" id="A0A452TPB0"/>
<feature type="transmembrane region" description="Helical" evidence="1">
    <location>
        <begin position="6"/>
        <end position="28"/>
    </location>
</feature>
<evidence type="ECO:0000313" key="2">
    <source>
        <dbReference type="Ensembl" id="ENSUMAP00000010130"/>
    </source>
</evidence>
<organism evidence="2">
    <name type="scientific">Ursus maritimus</name>
    <name type="common">Polar bear</name>
    <name type="synonym">Thalarctos maritimus</name>
    <dbReference type="NCBI Taxonomy" id="29073"/>
    <lineage>
        <taxon>Eukaryota</taxon>
        <taxon>Metazoa</taxon>
        <taxon>Chordata</taxon>
        <taxon>Craniata</taxon>
        <taxon>Vertebrata</taxon>
        <taxon>Euteleostomi</taxon>
        <taxon>Mammalia</taxon>
        <taxon>Eutheria</taxon>
        <taxon>Laurasiatheria</taxon>
        <taxon>Carnivora</taxon>
        <taxon>Caniformia</taxon>
        <taxon>Ursidae</taxon>
        <taxon>Ursus</taxon>
    </lineage>
</organism>
<reference evidence="2" key="1">
    <citation type="submission" date="2019-03" db="UniProtKB">
        <authorList>
            <consortium name="Ensembl"/>
        </authorList>
    </citation>
    <scope>IDENTIFICATION</scope>
</reference>
<sequence>VYTYNGLLLSVSLTFLIPLLRTMVFLTLTEWEVRGYAQLHTGPDIIKPQALLHPMIETITLFVQDPSHPSSSLVLTLFPVAPPLSQGTSLSPLPWERASSAGRSLLSPGGGSL</sequence>
<name>A0A452TPB0_URSMA</name>
<keyword evidence="1" id="KW-0472">Membrane</keyword>
<keyword evidence="1" id="KW-1133">Transmembrane helix</keyword>
<dbReference type="Ensembl" id="ENSUMAT00000012095.1">
    <property type="protein sequence ID" value="ENSUMAP00000010130.1"/>
    <property type="gene ID" value="ENSUMAG00000007619.1"/>
</dbReference>
<keyword evidence="1" id="KW-0812">Transmembrane</keyword>
<dbReference type="OMA" id="SITWTHE"/>
<protein>
    <submittedName>
        <fullName evidence="2">Uncharacterized protein</fullName>
    </submittedName>
</protein>
<evidence type="ECO:0000256" key="1">
    <source>
        <dbReference type="SAM" id="Phobius"/>
    </source>
</evidence>
<accession>A0A452TPB0</accession>
<proteinExistence type="predicted"/>